<dbReference type="PANTHER" id="PTHR43766:SF1">
    <property type="entry name" value="TRYPTOPHAN--TRNA LIGASE, MITOCHONDRIAL"/>
    <property type="match status" value="1"/>
</dbReference>
<dbReference type="AlphaFoldDB" id="A0A484ZB35"/>
<evidence type="ECO:0000256" key="5">
    <source>
        <dbReference type="ARBA" id="ARBA00023146"/>
    </source>
</evidence>
<evidence type="ECO:0000256" key="4">
    <source>
        <dbReference type="ARBA" id="ARBA00022917"/>
    </source>
</evidence>
<protein>
    <submittedName>
        <fullName evidence="6">Tryptophan--tRNA ligase</fullName>
        <ecNumber evidence="6">6.1.1.2</ecNumber>
    </submittedName>
</protein>
<evidence type="ECO:0000313" key="6">
    <source>
        <dbReference type="EMBL" id="VFS45667.1"/>
    </source>
</evidence>
<sequence>MSKPIVFSGAQPSGELSIGNYMGALRQWVHMQDEYDCVYCIV</sequence>
<keyword evidence="5" id="KW-0030">Aminoacyl-tRNA synthetase</keyword>
<reference evidence="6 7" key="1">
    <citation type="submission" date="2019-03" db="EMBL/GenBank/DDBJ databases">
        <authorList>
            <consortium name="Pathogen Informatics"/>
        </authorList>
    </citation>
    <scope>NUCLEOTIDE SEQUENCE [LARGE SCALE GENOMIC DNA]</scope>
    <source>
        <strain evidence="6 7">NCTC12282</strain>
    </source>
</reference>
<keyword evidence="2" id="KW-0547">Nucleotide-binding</keyword>
<dbReference type="PANTHER" id="PTHR43766">
    <property type="entry name" value="TRYPTOPHAN--TRNA LIGASE, MITOCHONDRIAL"/>
    <property type="match status" value="1"/>
</dbReference>
<proteinExistence type="predicted"/>
<dbReference type="GO" id="GO:0006436">
    <property type="term" value="P:tryptophanyl-tRNA aminoacylation"/>
    <property type="evidence" value="ECO:0007669"/>
    <property type="project" value="TreeGrafter"/>
</dbReference>
<keyword evidence="1 6" id="KW-0436">Ligase</keyword>
<dbReference type="EMBL" id="CAADJA010000002">
    <property type="protein sequence ID" value="VFS45667.1"/>
    <property type="molecule type" value="Genomic_DNA"/>
</dbReference>
<evidence type="ECO:0000256" key="1">
    <source>
        <dbReference type="ARBA" id="ARBA00022598"/>
    </source>
</evidence>
<accession>A0A484ZB35</accession>
<keyword evidence="3" id="KW-0067">ATP-binding</keyword>
<evidence type="ECO:0000256" key="2">
    <source>
        <dbReference type="ARBA" id="ARBA00022741"/>
    </source>
</evidence>
<dbReference type="SUPFAM" id="SSF52374">
    <property type="entry name" value="Nucleotidylyl transferase"/>
    <property type="match status" value="1"/>
</dbReference>
<dbReference type="Pfam" id="PF00579">
    <property type="entry name" value="tRNA-synt_1b"/>
    <property type="match status" value="1"/>
</dbReference>
<evidence type="ECO:0000313" key="7">
    <source>
        <dbReference type="Proteomes" id="UP000373449"/>
    </source>
</evidence>
<evidence type="ECO:0000256" key="3">
    <source>
        <dbReference type="ARBA" id="ARBA00022840"/>
    </source>
</evidence>
<dbReference type="InterPro" id="IPR014729">
    <property type="entry name" value="Rossmann-like_a/b/a_fold"/>
</dbReference>
<dbReference type="EC" id="6.1.1.2" evidence="6"/>
<name>A0A484ZB35_9GAMM</name>
<keyword evidence="4" id="KW-0648">Protein biosynthesis</keyword>
<dbReference type="InterPro" id="IPR050203">
    <property type="entry name" value="Trp-tRNA_synthetase"/>
</dbReference>
<dbReference type="Proteomes" id="UP000373449">
    <property type="component" value="Unassembled WGS sequence"/>
</dbReference>
<dbReference type="GO" id="GO:0005829">
    <property type="term" value="C:cytosol"/>
    <property type="evidence" value="ECO:0007669"/>
    <property type="project" value="TreeGrafter"/>
</dbReference>
<dbReference type="Gene3D" id="3.40.50.620">
    <property type="entry name" value="HUPs"/>
    <property type="match status" value="1"/>
</dbReference>
<dbReference type="GO" id="GO:0004830">
    <property type="term" value="F:tryptophan-tRNA ligase activity"/>
    <property type="evidence" value="ECO:0007669"/>
    <property type="project" value="UniProtKB-EC"/>
</dbReference>
<dbReference type="GO" id="GO:0005524">
    <property type="term" value="F:ATP binding"/>
    <property type="evidence" value="ECO:0007669"/>
    <property type="project" value="UniProtKB-KW"/>
</dbReference>
<dbReference type="InterPro" id="IPR002305">
    <property type="entry name" value="aa-tRNA-synth_Ic"/>
</dbReference>
<gene>
    <name evidence="6" type="primary">trpS_2</name>
    <name evidence="6" type="ORF">NCTC12282_00550</name>
</gene>
<organism evidence="6 7">
    <name type="scientific">Budvicia aquatica</name>
    <dbReference type="NCBI Taxonomy" id="82979"/>
    <lineage>
        <taxon>Bacteria</taxon>
        <taxon>Pseudomonadati</taxon>
        <taxon>Pseudomonadota</taxon>
        <taxon>Gammaproteobacteria</taxon>
        <taxon>Enterobacterales</taxon>
        <taxon>Budviciaceae</taxon>
        <taxon>Budvicia</taxon>
    </lineage>
</organism>